<dbReference type="Proteomes" id="UP001209229">
    <property type="component" value="Unassembled WGS sequence"/>
</dbReference>
<dbReference type="PANTHER" id="PTHR35561">
    <property type="entry name" value="RNA 2',3'-CYCLIC PHOSPHODIESTERASE"/>
    <property type="match status" value="1"/>
</dbReference>
<protein>
    <submittedName>
        <fullName evidence="2">RNA 2',3'-cyclic phosphodiesterase</fullName>
    </submittedName>
</protein>
<accession>A0AAE3M865</accession>
<dbReference type="GO" id="GO:0008664">
    <property type="term" value="F:RNA 2',3'-cyclic 3'-phosphodiesterase activity"/>
    <property type="evidence" value="ECO:0007669"/>
    <property type="project" value="InterPro"/>
</dbReference>
<dbReference type="Pfam" id="PF13563">
    <property type="entry name" value="2_5_RNA_ligase2"/>
    <property type="match status" value="1"/>
</dbReference>
<dbReference type="AlphaFoldDB" id="A0AAE3M865"/>
<dbReference type="GO" id="GO:0004113">
    <property type="term" value="F:2',3'-cyclic-nucleotide 3'-phosphodiesterase activity"/>
    <property type="evidence" value="ECO:0007669"/>
    <property type="project" value="InterPro"/>
</dbReference>
<evidence type="ECO:0000256" key="1">
    <source>
        <dbReference type="ARBA" id="ARBA00022801"/>
    </source>
</evidence>
<gene>
    <name evidence="2" type="primary">thpR</name>
    <name evidence="2" type="ORF">OM075_20090</name>
</gene>
<dbReference type="SUPFAM" id="SSF55144">
    <property type="entry name" value="LigT-like"/>
    <property type="match status" value="1"/>
</dbReference>
<keyword evidence="1" id="KW-0378">Hydrolase</keyword>
<comment type="caution">
    <text evidence="2">The sequence shown here is derived from an EMBL/GenBank/DDBJ whole genome shotgun (WGS) entry which is preliminary data.</text>
</comment>
<dbReference type="Gene3D" id="3.90.1140.10">
    <property type="entry name" value="Cyclic phosphodiesterase"/>
    <property type="match status" value="1"/>
</dbReference>
<dbReference type="NCBIfam" id="TIGR02258">
    <property type="entry name" value="2_5_ligase"/>
    <property type="match status" value="1"/>
</dbReference>
<dbReference type="EMBL" id="JAPDPJ010000065">
    <property type="protein sequence ID" value="MCW3788782.1"/>
    <property type="molecule type" value="Genomic_DNA"/>
</dbReference>
<keyword evidence="3" id="KW-1185">Reference proteome</keyword>
<reference evidence="2" key="1">
    <citation type="submission" date="2022-10" db="EMBL/GenBank/DDBJ databases">
        <authorList>
            <person name="Yu W.X."/>
        </authorList>
    </citation>
    <scope>NUCLEOTIDE SEQUENCE</scope>
    <source>
        <strain evidence="2">AAT</strain>
    </source>
</reference>
<dbReference type="PANTHER" id="PTHR35561:SF1">
    <property type="entry name" value="RNA 2',3'-CYCLIC PHOSPHODIESTERASE"/>
    <property type="match status" value="1"/>
</dbReference>
<organism evidence="2 3">
    <name type="scientific">Plebeiibacterium sediminum</name>
    <dbReference type="NCBI Taxonomy" id="2992112"/>
    <lineage>
        <taxon>Bacteria</taxon>
        <taxon>Pseudomonadati</taxon>
        <taxon>Bacteroidota</taxon>
        <taxon>Bacteroidia</taxon>
        <taxon>Marinilabiliales</taxon>
        <taxon>Marinilabiliaceae</taxon>
        <taxon>Plebeiibacterium</taxon>
    </lineage>
</organism>
<evidence type="ECO:0000313" key="3">
    <source>
        <dbReference type="Proteomes" id="UP001209229"/>
    </source>
</evidence>
<dbReference type="InterPro" id="IPR009097">
    <property type="entry name" value="Cyclic_Pdiesterase"/>
</dbReference>
<proteinExistence type="predicted"/>
<sequence>MINWTKEENLHLTFLFIGSIEFKYIKEIKNSLLNNLKGITPFYIQIGECGIFRKKRNRNILWLKVRNNESLMILQKGIEDSINMILSPDMEINHDKYSPHITIARYKRNMHIDPELINNQTNYKDQKFIISEVQIIESRSGKNGIEYIPLYTISL</sequence>
<name>A0AAE3M865_9BACT</name>
<evidence type="ECO:0000313" key="2">
    <source>
        <dbReference type="EMBL" id="MCW3788782.1"/>
    </source>
</evidence>
<dbReference type="InterPro" id="IPR004175">
    <property type="entry name" value="RNA_CPDase"/>
</dbReference>